<dbReference type="Pfam" id="PF25019">
    <property type="entry name" value="LRR_R13L1-DRL21"/>
    <property type="match status" value="1"/>
</dbReference>
<evidence type="ECO:0008006" key="10">
    <source>
        <dbReference type="Google" id="ProtNLM"/>
    </source>
</evidence>
<name>A0AAW2DHH5_9ROSI</name>
<sequence length="687" mass="79501">MGGIGKSTLAQLAYNDPEVQAHFQVTMWVCVSEPFDQCKIARAICQELDSESPHNITELQSLLRKICDLIRGMKFLLVLDDVWTEGSTMWEPFTLALEYGAKGSKILVTTRKYRVVERMGSVHIINLGVLSDEDCWLMINKIAFSDNDQHKDLEDLSKQLANKCKGLPLAAKTLGGLMHNKRSRDQWKNMLDSSLWELEDFEKGLLAPLLLSYYELPLALKRCFSYCAVFPKDYLFSKDQLVLQWMAQGYIKSKVKTEMEIIAGEYFENLAIRSFFQDFEKDESDNKITRCKMHDIVHDFAQSMITNEFVAIDGDKELEIDYKSIHHLRLKLSKEMLFLVSVYHAENIRSLFLLFDEIDYNFNMLISNLFQNFRCLRTLILDCPIKKIPDVVENLIHLRFLLLSTKVEIEELPETICNLCNLQTLRIDNCYRLKKLPQGMSKLINLRHLIFDTYAMTQFPSGIGRLISLRTLSHFITSGKDDKEGCKLGELKNLNQLQGTLRIQWLGNVVDVCEAKTAQLKKKTHLHGLYLGFEGEDKNDRRINNNVLVLNDLEPHPELEYLEIYDYQGTTLYPNWMMSLTKLKTLRFFACPKLKGLPPLGKLPFLESLSIIDVDSLEKMDDEEINEKDYAVELYKIKDGDNEEDDEVDNDEGDLKSSRVQDGCWSWKGRTYGHKNGDDDKDKDEKW</sequence>
<dbReference type="InterPro" id="IPR002182">
    <property type="entry name" value="NB-ARC"/>
</dbReference>
<feature type="region of interest" description="Disordered" evidence="4">
    <location>
        <begin position="639"/>
        <end position="687"/>
    </location>
</feature>
<dbReference type="GO" id="GO:0006952">
    <property type="term" value="P:defense response"/>
    <property type="evidence" value="ECO:0007669"/>
    <property type="project" value="UniProtKB-KW"/>
</dbReference>
<feature type="domain" description="R13L1/DRL21-like LRR repeat region" evidence="7">
    <location>
        <begin position="488"/>
        <end position="612"/>
    </location>
</feature>
<dbReference type="InterPro" id="IPR032675">
    <property type="entry name" value="LRR_dom_sf"/>
</dbReference>
<gene>
    <name evidence="8" type="ORF">SO802_010092</name>
</gene>
<dbReference type="InterPro" id="IPR056789">
    <property type="entry name" value="LRR_R13L1-DRL21"/>
</dbReference>
<dbReference type="Gene3D" id="3.80.10.10">
    <property type="entry name" value="Ribonuclease Inhibitor"/>
    <property type="match status" value="1"/>
</dbReference>
<dbReference type="InterPro" id="IPR036388">
    <property type="entry name" value="WH-like_DNA-bd_sf"/>
</dbReference>
<dbReference type="InterPro" id="IPR042197">
    <property type="entry name" value="Apaf_helical"/>
</dbReference>
<keyword evidence="9" id="KW-1185">Reference proteome</keyword>
<dbReference type="InterPro" id="IPR058922">
    <property type="entry name" value="WHD_DRP"/>
</dbReference>
<reference evidence="8 9" key="1">
    <citation type="submission" date="2024-01" db="EMBL/GenBank/DDBJ databases">
        <title>A telomere-to-telomere, gap-free genome of sweet tea (Lithocarpus litseifolius).</title>
        <authorList>
            <person name="Zhou J."/>
        </authorList>
    </citation>
    <scope>NUCLEOTIDE SEQUENCE [LARGE SCALE GENOMIC DNA]</scope>
    <source>
        <strain evidence="8">Zhou-2022a</strain>
        <tissue evidence="8">Leaf</tissue>
    </source>
</reference>
<evidence type="ECO:0000313" key="9">
    <source>
        <dbReference type="Proteomes" id="UP001459277"/>
    </source>
</evidence>
<dbReference type="PANTHER" id="PTHR36766:SF40">
    <property type="entry name" value="DISEASE RESISTANCE PROTEIN RGA3"/>
    <property type="match status" value="1"/>
</dbReference>
<dbReference type="Gene3D" id="1.10.8.430">
    <property type="entry name" value="Helical domain of apoptotic protease-activating factors"/>
    <property type="match status" value="1"/>
</dbReference>
<evidence type="ECO:0000259" key="6">
    <source>
        <dbReference type="Pfam" id="PF23559"/>
    </source>
</evidence>
<dbReference type="FunFam" id="1.10.10.10:FF:000322">
    <property type="entry name" value="Probable disease resistance protein At1g63360"/>
    <property type="match status" value="1"/>
</dbReference>
<dbReference type="Proteomes" id="UP001459277">
    <property type="component" value="Unassembled WGS sequence"/>
</dbReference>
<evidence type="ECO:0000256" key="4">
    <source>
        <dbReference type="SAM" id="MobiDB-lite"/>
    </source>
</evidence>
<dbReference type="GO" id="GO:0043531">
    <property type="term" value="F:ADP binding"/>
    <property type="evidence" value="ECO:0007669"/>
    <property type="project" value="InterPro"/>
</dbReference>
<dbReference type="Pfam" id="PF00931">
    <property type="entry name" value="NB-ARC"/>
    <property type="match status" value="1"/>
</dbReference>
<dbReference type="Gene3D" id="3.40.50.300">
    <property type="entry name" value="P-loop containing nucleotide triphosphate hydrolases"/>
    <property type="match status" value="1"/>
</dbReference>
<evidence type="ECO:0000256" key="2">
    <source>
        <dbReference type="ARBA" id="ARBA00022737"/>
    </source>
</evidence>
<organism evidence="8 9">
    <name type="scientific">Lithocarpus litseifolius</name>
    <dbReference type="NCBI Taxonomy" id="425828"/>
    <lineage>
        <taxon>Eukaryota</taxon>
        <taxon>Viridiplantae</taxon>
        <taxon>Streptophyta</taxon>
        <taxon>Embryophyta</taxon>
        <taxon>Tracheophyta</taxon>
        <taxon>Spermatophyta</taxon>
        <taxon>Magnoliopsida</taxon>
        <taxon>eudicotyledons</taxon>
        <taxon>Gunneridae</taxon>
        <taxon>Pentapetalae</taxon>
        <taxon>rosids</taxon>
        <taxon>fabids</taxon>
        <taxon>Fagales</taxon>
        <taxon>Fagaceae</taxon>
        <taxon>Lithocarpus</taxon>
    </lineage>
</organism>
<keyword evidence="2" id="KW-0677">Repeat</keyword>
<evidence type="ECO:0000256" key="1">
    <source>
        <dbReference type="ARBA" id="ARBA00022614"/>
    </source>
</evidence>
<comment type="caution">
    <text evidence="8">The sequence shown here is derived from an EMBL/GenBank/DDBJ whole genome shotgun (WGS) entry which is preliminary data.</text>
</comment>
<dbReference type="PRINTS" id="PR00364">
    <property type="entry name" value="DISEASERSIST"/>
</dbReference>
<dbReference type="PANTHER" id="PTHR36766">
    <property type="entry name" value="PLANT BROAD-SPECTRUM MILDEW RESISTANCE PROTEIN RPW8"/>
    <property type="match status" value="1"/>
</dbReference>
<feature type="domain" description="Disease resistance protein winged helix" evidence="6">
    <location>
        <begin position="229"/>
        <end position="301"/>
    </location>
</feature>
<dbReference type="Gene3D" id="1.10.10.10">
    <property type="entry name" value="Winged helix-like DNA-binding domain superfamily/Winged helix DNA-binding domain"/>
    <property type="match status" value="1"/>
</dbReference>
<dbReference type="InterPro" id="IPR027417">
    <property type="entry name" value="P-loop_NTPase"/>
</dbReference>
<protein>
    <recommendedName>
        <fullName evidence="10">NB-ARC domain-containing protein</fullName>
    </recommendedName>
</protein>
<dbReference type="SUPFAM" id="SSF52058">
    <property type="entry name" value="L domain-like"/>
    <property type="match status" value="1"/>
</dbReference>
<evidence type="ECO:0000259" key="5">
    <source>
        <dbReference type="Pfam" id="PF00931"/>
    </source>
</evidence>
<dbReference type="SUPFAM" id="SSF52540">
    <property type="entry name" value="P-loop containing nucleoside triphosphate hydrolases"/>
    <property type="match status" value="1"/>
</dbReference>
<proteinExistence type="predicted"/>
<feature type="domain" description="NB-ARC" evidence="5">
    <location>
        <begin position="1"/>
        <end position="148"/>
    </location>
</feature>
<dbReference type="Pfam" id="PF23559">
    <property type="entry name" value="WHD_DRP"/>
    <property type="match status" value="1"/>
</dbReference>
<dbReference type="EMBL" id="JAZDWU010000003">
    <property type="protein sequence ID" value="KAL0008590.1"/>
    <property type="molecule type" value="Genomic_DNA"/>
</dbReference>
<keyword evidence="1" id="KW-0433">Leucine-rich repeat</keyword>
<dbReference type="AlphaFoldDB" id="A0AAW2DHH5"/>
<evidence type="ECO:0000313" key="8">
    <source>
        <dbReference type="EMBL" id="KAL0008590.1"/>
    </source>
</evidence>
<keyword evidence="3" id="KW-0611">Plant defense</keyword>
<accession>A0AAW2DHH5</accession>
<evidence type="ECO:0000256" key="3">
    <source>
        <dbReference type="ARBA" id="ARBA00022821"/>
    </source>
</evidence>
<evidence type="ECO:0000259" key="7">
    <source>
        <dbReference type="Pfam" id="PF25019"/>
    </source>
</evidence>
<feature type="compositionally biased region" description="Acidic residues" evidence="4">
    <location>
        <begin position="641"/>
        <end position="652"/>
    </location>
</feature>
<feature type="compositionally biased region" description="Basic and acidic residues" evidence="4">
    <location>
        <begin position="675"/>
        <end position="687"/>
    </location>
</feature>